<organism evidence="3 4">
    <name type="scientific">Liparis tanakae</name>
    <name type="common">Tanaka's snailfish</name>
    <dbReference type="NCBI Taxonomy" id="230148"/>
    <lineage>
        <taxon>Eukaryota</taxon>
        <taxon>Metazoa</taxon>
        <taxon>Chordata</taxon>
        <taxon>Craniata</taxon>
        <taxon>Vertebrata</taxon>
        <taxon>Euteleostomi</taxon>
        <taxon>Actinopterygii</taxon>
        <taxon>Neopterygii</taxon>
        <taxon>Teleostei</taxon>
        <taxon>Neoteleostei</taxon>
        <taxon>Acanthomorphata</taxon>
        <taxon>Eupercaria</taxon>
        <taxon>Perciformes</taxon>
        <taxon>Cottioidei</taxon>
        <taxon>Cottales</taxon>
        <taxon>Liparidae</taxon>
        <taxon>Liparis</taxon>
    </lineage>
</organism>
<dbReference type="Proteomes" id="UP000314294">
    <property type="component" value="Unassembled WGS sequence"/>
</dbReference>
<keyword evidence="2" id="KW-0472">Membrane</keyword>
<feature type="transmembrane region" description="Helical" evidence="2">
    <location>
        <begin position="21"/>
        <end position="40"/>
    </location>
</feature>
<dbReference type="AlphaFoldDB" id="A0A4Z2FDP2"/>
<gene>
    <name evidence="3" type="ORF">EYF80_050942</name>
</gene>
<keyword evidence="2" id="KW-1133">Transmembrane helix</keyword>
<feature type="region of interest" description="Disordered" evidence="1">
    <location>
        <begin position="82"/>
        <end position="104"/>
    </location>
</feature>
<evidence type="ECO:0000256" key="1">
    <source>
        <dbReference type="SAM" id="MobiDB-lite"/>
    </source>
</evidence>
<evidence type="ECO:0000313" key="4">
    <source>
        <dbReference type="Proteomes" id="UP000314294"/>
    </source>
</evidence>
<keyword evidence="2" id="KW-0812">Transmembrane</keyword>
<name>A0A4Z2FDP2_9TELE</name>
<sequence length="104" mass="11648">MVELTLSSSYRKPWRGKEDEVISGGLALDMVNILLALLGFLLRPGAPNTDKVLSEVLTPAKLWLLVMDLVLRRLAGRTDSDMVERVRDGLPTQRGREEKSSTQR</sequence>
<reference evidence="3 4" key="1">
    <citation type="submission" date="2019-03" db="EMBL/GenBank/DDBJ databases">
        <title>First draft genome of Liparis tanakae, snailfish: a comprehensive survey of snailfish specific genes.</title>
        <authorList>
            <person name="Kim W."/>
            <person name="Song I."/>
            <person name="Jeong J.-H."/>
            <person name="Kim D."/>
            <person name="Kim S."/>
            <person name="Ryu S."/>
            <person name="Song J.Y."/>
            <person name="Lee S.K."/>
        </authorList>
    </citation>
    <scope>NUCLEOTIDE SEQUENCE [LARGE SCALE GENOMIC DNA]</scope>
    <source>
        <tissue evidence="3">Muscle</tissue>
    </source>
</reference>
<evidence type="ECO:0000313" key="3">
    <source>
        <dbReference type="EMBL" id="TNN38894.1"/>
    </source>
</evidence>
<evidence type="ECO:0000256" key="2">
    <source>
        <dbReference type="SAM" id="Phobius"/>
    </source>
</evidence>
<proteinExistence type="predicted"/>
<protein>
    <submittedName>
        <fullName evidence="3">Uncharacterized protein</fullName>
    </submittedName>
</protein>
<dbReference type="EMBL" id="SRLO01001327">
    <property type="protein sequence ID" value="TNN38894.1"/>
    <property type="molecule type" value="Genomic_DNA"/>
</dbReference>
<keyword evidence="4" id="KW-1185">Reference proteome</keyword>
<comment type="caution">
    <text evidence="3">The sequence shown here is derived from an EMBL/GenBank/DDBJ whole genome shotgun (WGS) entry which is preliminary data.</text>
</comment>
<accession>A0A4Z2FDP2</accession>